<accession>A0ACC5R278</accession>
<keyword evidence="2" id="KW-1185">Reference proteome</keyword>
<dbReference type="EMBL" id="JAENHL010000006">
    <property type="protein sequence ID" value="MBK1866513.1"/>
    <property type="molecule type" value="Genomic_DNA"/>
</dbReference>
<dbReference type="Proteomes" id="UP000616151">
    <property type="component" value="Unassembled WGS sequence"/>
</dbReference>
<gene>
    <name evidence="1" type="ORF">JHL16_09135</name>
</gene>
<name>A0ACC5R278_9HYPH</name>
<protein>
    <submittedName>
        <fullName evidence="1">Glycosyltransferase family 4 protein</fullName>
    </submittedName>
</protein>
<sequence>METQPASHTRIAVIGNYLPRRCGIATFTHDLHRALLMSKPDLEAYVVAMTDHGRAYDYPPVVRFQIQDQSVDDYIRAAEFLNQARFDAVSLQHEFGIFGGEAGCHIIELLSRLRMPVVTTLHTVLPEPTLAQRDVMRGIIDSSAKVVVMAEKGRELLRSVYGMPPERIEVIPHGIPDVAFLDPHFAKAKLGFSGKPVILTFGLLSPNKGIEVMIDAMPAIVESCPDAVYVVLGATHPNLVREQGETYREGLTTRARDLGVDDHVVFIDQFVDQATLLEYISMCDVYVTPYLNEAQMTSGTLAYSYGSGKAVVSTPYWHAQELLAEGRGILVPFADAKAIGTAVAGLLSNDVRRHAMRKRAYATSRLMTWAQTAKRYRIVLDEARTIGPPARSTPIEQEALWRAGYPVPEISLKHFLSMCDSTGLLQHAVHSVPDRSHGYCVDDNARALIFAARVGSLGERHLSERTTARFAAFIQHAWNPDNGRFRNFMSYDRRWLEDIGSEDSHGRTLWALGECARSDTSASRRQWAAALFRTALPAVETFKSPRAWAFTLLGLDAYCESNSPDPAIAEYRQSLADRLMSLLAAVETPDWTWFENLLAYDNARLSEALLLTGLATKTPAYVDAGLRSLRWLMTQQTAPTGHFRPVGTESFGVAWQAPKRFDQQPVEAAATISACLTAWRASSTGEWEVGAMRAFSWFLGDNDLACPLVDLATGSCSDGLHPDRPSENKGAESVLAYLMGLTEIRRFMRTDAGPDHAEQASLRLVLSA</sequence>
<proteinExistence type="predicted"/>
<organism evidence="1 2">
    <name type="scientific">Taklimakanibacter albus</name>
    <dbReference type="NCBI Taxonomy" id="2800327"/>
    <lineage>
        <taxon>Bacteria</taxon>
        <taxon>Pseudomonadati</taxon>
        <taxon>Pseudomonadota</taxon>
        <taxon>Alphaproteobacteria</taxon>
        <taxon>Hyphomicrobiales</taxon>
        <taxon>Aestuariivirgaceae</taxon>
        <taxon>Taklimakanibacter</taxon>
    </lineage>
</organism>
<comment type="caution">
    <text evidence="1">The sequence shown here is derived from an EMBL/GenBank/DDBJ whole genome shotgun (WGS) entry which is preliminary data.</text>
</comment>
<evidence type="ECO:0000313" key="1">
    <source>
        <dbReference type="EMBL" id="MBK1866513.1"/>
    </source>
</evidence>
<evidence type="ECO:0000313" key="2">
    <source>
        <dbReference type="Proteomes" id="UP000616151"/>
    </source>
</evidence>
<reference evidence="1" key="1">
    <citation type="submission" date="2021-01" db="EMBL/GenBank/DDBJ databases">
        <authorList>
            <person name="Sun Q."/>
        </authorList>
    </citation>
    <scope>NUCLEOTIDE SEQUENCE</scope>
    <source>
        <strain evidence="1">YIM B02566</strain>
    </source>
</reference>